<dbReference type="OrthoDB" id="9791139at2"/>
<dbReference type="EMBL" id="FNAO01000007">
    <property type="protein sequence ID" value="SDE75491.1"/>
    <property type="molecule type" value="Genomic_DNA"/>
</dbReference>
<evidence type="ECO:0000313" key="4">
    <source>
        <dbReference type="Proteomes" id="UP000199109"/>
    </source>
</evidence>
<dbReference type="InterPro" id="IPR037171">
    <property type="entry name" value="NagB/RpiA_transferase-like"/>
</dbReference>
<dbReference type="GO" id="GO:0006043">
    <property type="term" value="P:glucosamine catabolic process"/>
    <property type="evidence" value="ECO:0007669"/>
    <property type="project" value="TreeGrafter"/>
</dbReference>
<proteinExistence type="predicted"/>
<sequence length="236" mass="26353">MKVQYCSDYGEMSRSGSDSIVADLREKPGQLICAATGNSPVGVYQNLAASYFDEKEVFKKLRIIKLDEWGGIPSTDPNSCETFIQEKILRPLHISSDRYIAFKSDPVSPRKECQRIQKEIRLNGPIDICILGLGKNGHIGFNEPAEALNSNCHMARLSHQSLQHAMANTMEIKPRYGLTLGMDDILQSKKIILLITGSNKQSVISKLLLKRITKQLPASFLWSHTNVECFIDSTAL</sequence>
<evidence type="ECO:0000259" key="2">
    <source>
        <dbReference type="Pfam" id="PF01182"/>
    </source>
</evidence>
<dbReference type="GO" id="GO:0016853">
    <property type="term" value="F:isomerase activity"/>
    <property type="evidence" value="ECO:0007669"/>
    <property type="project" value="UniProtKB-KW"/>
</dbReference>
<dbReference type="SUPFAM" id="SSF100950">
    <property type="entry name" value="NagB/RpiA/CoA transferase-like"/>
    <property type="match status" value="1"/>
</dbReference>
<dbReference type="GO" id="GO:0006046">
    <property type="term" value="P:N-acetylglucosamine catabolic process"/>
    <property type="evidence" value="ECO:0007669"/>
    <property type="project" value="TreeGrafter"/>
</dbReference>
<dbReference type="InterPro" id="IPR018321">
    <property type="entry name" value="Glucosamine6P_isomerase_CS"/>
</dbReference>
<reference evidence="3 4" key="1">
    <citation type="submission" date="2016-10" db="EMBL/GenBank/DDBJ databases">
        <authorList>
            <person name="de Groot N.N."/>
        </authorList>
    </citation>
    <scope>NUCLEOTIDE SEQUENCE [LARGE SCALE GENOMIC DNA]</scope>
    <source>
        <strain evidence="3 4">DSM 23421</strain>
    </source>
</reference>
<protein>
    <submittedName>
        <fullName evidence="3">Galactosamine-6-phosphate isomerase</fullName>
    </submittedName>
</protein>
<dbReference type="InterPro" id="IPR006148">
    <property type="entry name" value="Glc/Gal-6P_isomerase"/>
</dbReference>
<evidence type="ECO:0000256" key="1">
    <source>
        <dbReference type="ARBA" id="ARBA00022801"/>
    </source>
</evidence>
<dbReference type="GO" id="GO:0005829">
    <property type="term" value="C:cytosol"/>
    <property type="evidence" value="ECO:0007669"/>
    <property type="project" value="TreeGrafter"/>
</dbReference>
<organism evidence="3 4">
    <name type="scientific">Pricia antarctica</name>
    <dbReference type="NCBI Taxonomy" id="641691"/>
    <lineage>
        <taxon>Bacteria</taxon>
        <taxon>Pseudomonadati</taxon>
        <taxon>Bacteroidota</taxon>
        <taxon>Flavobacteriia</taxon>
        <taxon>Flavobacteriales</taxon>
        <taxon>Flavobacteriaceae</taxon>
        <taxon>Pricia</taxon>
    </lineage>
</organism>
<dbReference type="PANTHER" id="PTHR11280">
    <property type="entry name" value="GLUCOSAMINE-6-PHOSPHATE ISOMERASE"/>
    <property type="match status" value="1"/>
</dbReference>
<dbReference type="NCBIfam" id="NF007291">
    <property type="entry name" value="PRK09762.1"/>
    <property type="match status" value="1"/>
</dbReference>
<dbReference type="AlphaFoldDB" id="A0A1G7FI01"/>
<keyword evidence="1" id="KW-0378">Hydrolase</keyword>
<gene>
    <name evidence="3" type="ORF">SAMN05421636_107131</name>
</gene>
<keyword evidence="3" id="KW-0413">Isomerase</keyword>
<accession>A0A1G7FI01</accession>
<evidence type="ECO:0000313" key="3">
    <source>
        <dbReference type="EMBL" id="SDE75491.1"/>
    </source>
</evidence>
<dbReference type="PANTHER" id="PTHR11280:SF5">
    <property type="entry name" value="GLUCOSAMINE-6-PHOSPHATE ISOMERASE"/>
    <property type="match status" value="1"/>
</dbReference>
<feature type="domain" description="Glucosamine/galactosamine-6-phosphate isomerase" evidence="2">
    <location>
        <begin position="30"/>
        <end position="222"/>
    </location>
</feature>
<dbReference type="InterPro" id="IPR004547">
    <property type="entry name" value="Glucosamine6P_isomerase"/>
</dbReference>
<dbReference type="RefSeq" id="WP_091870322.1">
    <property type="nucleotide sequence ID" value="NZ_FNAO01000007.1"/>
</dbReference>
<dbReference type="Proteomes" id="UP000199109">
    <property type="component" value="Unassembled WGS sequence"/>
</dbReference>
<dbReference type="Pfam" id="PF01182">
    <property type="entry name" value="Glucosamine_iso"/>
    <property type="match status" value="1"/>
</dbReference>
<dbReference type="Gene3D" id="3.40.50.1360">
    <property type="match status" value="1"/>
</dbReference>
<dbReference type="GO" id="GO:0004342">
    <property type="term" value="F:glucosamine-6-phosphate deaminase activity"/>
    <property type="evidence" value="ECO:0007669"/>
    <property type="project" value="InterPro"/>
</dbReference>
<dbReference type="GO" id="GO:0042802">
    <property type="term" value="F:identical protein binding"/>
    <property type="evidence" value="ECO:0007669"/>
    <property type="project" value="TreeGrafter"/>
</dbReference>
<keyword evidence="4" id="KW-1185">Reference proteome</keyword>
<dbReference type="GO" id="GO:0005975">
    <property type="term" value="P:carbohydrate metabolic process"/>
    <property type="evidence" value="ECO:0007669"/>
    <property type="project" value="InterPro"/>
</dbReference>
<dbReference type="STRING" id="641691.SAMN05421636_107131"/>
<name>A0A1G7FI01_9FLAO</name>
<dbReference type="GO" id="GO:0019262">
    <property type="term" value="P:N-acetylneuraminate catabolic process"/>
    <property type="evidence" value="ECO:0007669"/>
    <property type="project" value="TreeGrafter"/>
</dbReference>
<dbReference type="PROSITE" id="PS01161">
    <property type="entry name" value="GLC_GALNAC_ISOMERASE"/>
    <property type="match status" value="1"/>
</dbReference>